<dbReference type="FunFam" id="3.30.565.10:FF:000010">
    <property type="entry name" value="Sensor histidine kinase RcsC"/>
    <property type="match status" value="1"/>
</dbReference>
<feature type="domain" description="PAC" evidence="15">
    <location>
        <begin position="537"/>
        <end position="589"/>
    </location>
</feature>
<keyword evidence="8" id="KW-0067">ATP-binding</keyword>
<dbReference type="PROSITE" id="PS50109">
    <property type="entry name" value="HIS_KIN"/>
    <property type="match status" value="1"/>
</dbReference>
<dbReference type="InterPro" id="IPR013655">
    <property type="entry name" value="PAS_fold_3"/>
</dbReference>
<evidence type="ECO:0000256" key="3">
    <source>
        <dbReference type="ARBA" id="ARBA00012438"/>
    </source>
</evidence>
<feature type="domain" description="Histidine kinase" evidence="13">
    <location>
        <begin position="980"/>
        <end position="1198"/>
    </location>
</feature>
<dbReference type="Pfam" id="PF00512">
    <property type="entry name" value="HisKA"/>
    <property type="match status" value="1"/>
</dbReference>
<dbReference type="SMART" id="SM00091">
    <property type="entry name" value="PAS"/>
    <property type="match status" value="6"/>
</dbReference>
<feature type="domain" description="PAS" evidence="14">
    <location>
        <begin position="836"/>
        <end position="906"/>
    </location>
</feature>
<dbReference type="InterPro" id="IPR035965">
    <property type="entry name" value="PAS-like_dom_sf"/>
</dbReference>
<keyword evidence="12" id="KW-0175">Coiled coil</keyword>
<dbReference type="InterPro" id="IPR004358">
    <property type="entry name" value="Sig_transdc_His_kin-like_C"/>
</dbReference>
<feature type="coiled-coil region" evidence="12">
    <location>
        <begin position="263"/>
        <end position="294"/>
    </location>
</feature>
<dbReference type="SMART" id="SM00388">
    <property type="entry name" value="HisKA"/>
    <property type="match status" value="1"/>
</dbReference>
<dbReference type="CDD" id="cd00130">
    <property type="entry name" value="PAS"/>
    <property type="match status" value="3"/>
</dbReference>
<evidence type="ECO:0000256" key="12">
    <source>
        <dbReference type="SAM" id="Coils"/>
    </source>
</evidence>
<feature type="domain" description="PAC" evidence="15">
    <location>
        <begin position="910"/>
        <end position="962"/>
    </location>
</feature>
<protein>
    <recommendedName>
        <fullName evidence="3">histidine kinase</fullName>
        <ecNumber evidence="3">2.7.13.3</ecNumber>
    </recommendedName>
</protein>
<evidence type="ECO:0000256" key="8">
    <source>
        <dbReference type="ARBA" id="ARBA00022840"/>
    </source>
</evidence>
<dbReference type="Pfam" id="PF02518">
    <property type="entry name" value="HATPase_c"/>
    <property type="match status" value="1"/>
</dbReference>
<gene>
    <name evidence="16" type="ORF">TPSD3_14625</name>
</gene>
<dbReference type="Proteomes" id="UP000194798">
    <property type="component" value="Unassembled WGS sequence"/>
</dbReference>
<evidence type="ECO:0000313" key="16">
    <source>
        <dbReference type="EMBL" id="OUD12344.1"/>
    </source>
</evidence>
<evidence type="ECO:0000256" key="11">
    <source>
        <dbReference type="ARBA" id="ARBA00023306"/>
    </source>
</evidence>
<dbReference type="Pfam" id="PF08447">
    <property type="entry name" value="PAS_3"/>
    <property type="match status" value="1"/>
</dbReference>
<keyword evidence="6" id="KW-0547">Nucleotide-binding</keyword>
<accession>A0A251X4C7</accession>
<dbReference type="GO" id="GO:0016020">
    <property type="term" value="C:membrane"/>
    <property type="evidence" value="ECO:0007669"/>
    <property type="project" value="UniProtKB-SubCell"/>
</dbReference>
<dbReference type="InterPro" id="IPR003594">
    <property type="entry name" value="HATPase_dom"/>
</dbReference>
<dbReference type="SUPFAM" id="SSF55785">
    <property type="entry name" value="PYP-like sensor domain (PAS domain)"/>
    <property type="match status" value="6"/>
</dbReference>
<feature type="domain" description="PAC" evidence="15">
    <location>
        <begin position="220"/>
        <end position="272"/>
    </location>
</feature>
<evidence type="ECO:0000256" key="5">
    <source>
        <dbReference type="ARBA" id="ARBA00022679"/>
    </source>
</evidence>
<comment type="caution">
    <text evidence="16">The sequence shown here is derived from an EMBL/GenBank/DDBJ whole genome shotgun (WGS) entry which is preliminary data.</text>
</comment>
<dbReference type="CDD" id="cd00082">
    <property type="entry name" value="HisKA"/>
    <property type="match status" value="1"/>
</dbReference>
<dbReference type="SUPFAM" id="SSF55874">
    <property type="entry name" value="ATPase domain of HSP90 chaperone/DNA topoisomerase II/histidine kinase"/>
    <property type="match status" value="1"/>
</dbReference>
<dbReference type="PROSITE" id="PS50112">
    <property type="entry name" value="PAS"/>
    <property type="match status" value="3"/>
</dbReference>
<dbReference type="InterPro" id="IPR000014">
    <property type="entry name" value="PAS"/>
</dbReference>
<dbReference type="Gene3D" id="3.30.565.10">
    <property type="entry name" value="Histidine kinase-like ATPase, C-terminal domain"/>
    <property type="match status" value="1"/>
</dbReference>
<reference evidence="16 17" key="1">
    <citation type="submission" date="2016-12" db="EMBL/GenBank/DDBJ databases">
        <title>Thioflexothrix psekupsii D3 genome sequencing and assembly.</title>
        <authorList>
            <person name="Fomenkov A."/>
            <person name="Vincze T."/>
            <person name="Grabovich M."/>
            <person name="Anton B.P."/>
            <person name="Dubinina G."/>
            <person name="Orlova M."/>
            <person name="Belousova E."/>
            <person name="Roberts R.J."/>
        </authorList>
    </citation>
    <scope>NUCLEOTIDE SEQUENCE [LARGE SCALE GENOMIC DNA]</scope>
    <source>
        <strain evidence="16">D3</strain>
    </source>
</reference>
<evidence type="ECO:0000259" key="13">
    <source>
        <dbReference type="PROSITE" id="PS50109"/>
    </source>
</evidence>
<evidence type="ECO:0000256" key="7">
    <source>
        <dbReference type="ARBA" id="ARBA00022777"/>
    </source>
</evidence>
<dbReference type="Pfam" id="PF13426">
    <property type="entry name" value="PAS_9"/>
    <property type="match status" value="5"/>
</dbReference>
<dbReference type="FunFam" id="1.10.287.130:FF:000038">
    <property type="entry name" value="Sensory transduction histidine kinase"/>
    <property type="match status" value="1"/>
</dbReference>
<dbReference type="SUPFAM" id="SSF55781">
    <property type="entry name" value="GAF domain-like"/>
    <property type="match status" value="1"/>
</dbReference>
<dbReference type="InterPro" id="IPR000700">
    <property type="entry name" value="PAS-assoc_C"/>
</dbReference>
<dbReference type="PRINTS" id="PR00344">
    <property type="entry name" value="BCTRLSENSOR"/>
</dbReference>
<dbReference type="GO" id="GO:0005524">
    <property type="term" value="F:ATP binding"/>
    <property type="evidence" value="ECO:0007669"/>
    <property type="project" value="UniProtKB-KW"/>
</dbReference>
<dbReference type="SMART" id="SM00086">
    <property type="entry name" value="PAC"/>
    <property type="match status" value="6"/>
</dbReference>
<evidence type="ECO:0000256" key="2">
    <source>
        <dbReference type="ARBA" id="ARBA00004370"/>
    </source>
</evidence>
<keyword evidence="7" id="KW-0418">Kinase</keyword>
<dbReference type="InterPro" id="IPR036890">
    <property type="entry name" value="HATPase_C_sf"/>
</dbReference>
<keyword evidence="5" id="KW-0808">Transferase</keyword>
<evidence type="ECO:0000313" key="17">
    <source>
        <dbReference type="Proteomes" id="UP000194798"/>
    </source>
</evidence>
<organism evidence="16 17">
    <name type="scientific">Thioflexithrix psekupsensis</name>
    <dbReference type="NCBI Taxonomy" id="1570016"/>
    <lineage>
        <taxon>Bacteria</taxon>
        <taxon>Pseudomonadati</taxon>
        <taxon>Pseudomonadota</taxon>
        <taxon>Gammaproteobacteria</taxon>
        <taxon>Thiotrichales</taxon>
        <taxon>Thioflexithrix</taxon>
    </lineage>
</organism>
<keyword evidence="9" id="KW-0902">Two-component regulatory system</keyword>
<evidence type="ECO:0000259" key="14">
    <source>
        <dbReference type="PROSITE" id="PS50112"/>
    </source>
</evidence>
<dbReference type="CDD" id="cd16922">
    <property type="entry name" value="HATPase_EvgS-ArcB-TorS-like"/>
    <property type="match status" value="1"/>
</dbReference>
<dbReference type="PANTHER" id="PTHR43711:SF29">
    <property type="entry name" value="HISTIDINE KINASE"/>
    <property type="match status" value="1"/>
</dbReference>
<dbReference type="EMBL" id="MSLT01000023">
    <property type="protein sequence ID" value="OUD12344.1"/>
    <property type="molecule type" value="Genomic_DNA"/>
</dbReference>
<dbReference type="PANTHER" id="PTHR43711">
    <property type="entry name" value="TWO-COMPONENT HISTIDINE KINASE"/>
    <property type="match status" value="1"/>
</dbReference>
<feature type="domain" description="PAS" evidence="14">
    <location>
        <begin position="454"/>
        <end position="508"/>
    </location>
</feature>
<feature type="domain" description="PAC" evidence="15">
    <location>
        <begin position="783"/>
        <end position="835"/>
    </location>
</feature>
<dbReference type="SMART" id="SM00387">
    <property type="entry name" value="HATPase_c"/>
    <property type="match status" value="1"/>
</dbReference>
<dbReference type="InterPro" id="IPR005467">
    <property type="entry name" value="His_kinase_dom"/>
</dbReference>
<evidence type="ECO:0000256" key="6">
    <source>
        <dbReference type="ARBA" id="ARBA00022741"/>
    </source>
</evidence>
<name>A0A251X4C7_9GAMM</name>
<keyword evidence="17" id="KW-1185">Reference proteome</keyword>
<evidence type="ECO:0000256" key="10">
    <source>
        <dbReference type="ARBA" id="ARBA00023136"/>
    </source>
</evidence>
<dbReference type="Gene3D" id="1.10.287.130">
    <property type="match status" value="1"/>
</dbReference>
<dbReference type="InterPro" id="IPR036097">
    <property type="entry name" value="HisK_dim/P_sf"/>
</dbReference>
<comment type="subcellular location">
    <subcellularLocation>
        <location evidence="2">Membrane</location>
    </subcellularLocation>
</comment>
<dbReference type="NCBIfam" id="TIGR00229">
    <property type="entry name" value="sensory_box"/>
    <property type="match status" value="5"/>
</dbReference>
<evidence type="ECO:0000256" key="9">
    <source>
        <dbReference type="ARBA" id="ARBA00023012"/>
    </source>
</evidence>
<proteinExistence type="predicted"/>
<evidence type="ECO:0000259" key="15">
    <source>
        <dbReference type="PROSITE" id="PS50113"/>
    </source>
</evidence>
<evidence type="ECO:0000256" key="1">
    <source>
        <dbReference type="ARBA" id="ARBA00000085"/>
    </source>
</evidence>
<comment type="catalytic activity">
    <reaction evidence="1">
        <text>ATP + protein L-histidine = ADP + protein N-phospho-L-histidine.</text>
        <dbReference type="EC" id="2.7.13.3"/>
    </reaction>
</comment>
<dbReference type="PROSITE" id="PS50113">
    <property type="entry name" value="PAC"/>
    <property type="match status" value="4"/>
</dbReference>
<feature type="domain" description="PAS" evidence="14">
    <location>
        <begin position="709"/>
        <end position="779"/>
    </location>
</feature>
<dbReference type="Gene3D" id="3.30.450.20">
    <property type="entry name" value="PAS domain"/>
    <property type="match status" value="6"/>
</dbReference>
<evidence type="ECO:0000256" key="4">
    <source>
        <dbReference type="ARBA" id="ARBA00022553"/>
    </source>
</evidence>
<keyword evidence="11" id="KW-0131">Cell cycle</keyword>
<feature type="coiled-coil region" evidence="12">
    <location>
        <begin position="953"/>
        <end position="980"/>
    </location>
</feature>
<dbReference type="InterPro" id="IPR001610">
    <property type="entry name" value="PAC"/>
</dbReference>
<keyword evidence="4" id="KW-0597">Phosphoprotein</keyword>
<dbReference type="SUPFAM" id="SSF47384">
    <property type="entry name" value="Homodimeric domain of signal transducing histidine kinase"/>
    <property type="match status" value="1"/>
</dbReference>
<keyword evidence="10" id="KW-0472">Membrane</keyword>
<dbReference type="GO" id="GO:0000155">
    <property type="term" value="F:phosphorelay sensor kinase activity"/>
    <property type="evidence" value="ECO:0007669"/>
    <property type="project" value="InterPro"/>
</dbReference>
<sequence>MARFGCESCCSSRCVVLHKSPHGWQVVIDSRECYTHTPIHPLHWQTYELPHTILNHAFEKNKLCLYQNSPELWESNAQWHITDSPKANESHLCLPIILPNTTQPQAWLYLLRRALFKPEEWNLLHQLAPHIGVGLRHAIVQQQIDNKELIWHQVLNALPEAISIYNSQGESIFNNALMQDLLTDQLNDWVSKSYFVQTHAQTQQILPKLVTAHPDQYTRFCFELELKHPKLGQLPLQATVIRLFDDTGNVALMIHVFRDVSMQKKHEMQLEEHQNELEIQNQELQISQRRLEQAYYDYQQLYEFAPIAYITCDENSVILELNLKAAELLGYDRWLLKRKNLQQFMRGEYLNDYRAYVQHMIQEKSSVECELQFLRPDGRLISVQLQMVCLDQEEEYNDNLRIQIGMIDITHHKRIESELKQYRDHLEELVRHRMSELQTANDQLQHEIMERRMTEQRLRLMESVVVHSNDAVMITEAEPLTNTTPRIIYINYAFTELIGYSLDQILDKAPPHLQRTISANLRSLQQLNQAMLNWQPIQIELQVQKETNQLIWLEVRTFPLTDWHGDYSHWVFMHRDITERKREEEMLRLAKFSLDQAAEGVQWIDPNGRLLYVNHTLCEQFKYEEKELLKLRVSDIDNNIPQPLWDVMWFEIKQAVSFTYESTGTRRTGGQFPIEVTVNYLAFKGKEFVCAFVRDITERKLAEAALKNSEQRFKAIFNNAAVGIALTNQYGNHIQVNSRWLEMIGYSETEFIYKNWREITFPADIEISQQCRQSLMNREIETYQLEKRFIRKDGSLFWGSIWAAPLWDNEQKLAAIVSIITDVTERKKTEKALKQNEERLRRYFEQPLIGMQTRSINYGLIEVNDRFCEIIGYSRVELLQMKWTDYTHPEDVREDIMQFQRIVSKEIDSYSLEKRYIRRDGQCIYTSIAVYCVRDPEGEADHFITFVEDITKRKQAEFRLQQAKEAAEIANQAKSQFLANMSHELRTPLNAILGYTQILHNDSTLNNRQKEEINIIHRNGEYLLTLINDILDLAKIEAGKIELVFNEFLLVRFLQDLTDLFRLRSQQKGIDFICELADDLPSRIYADEKRLRQVLINLLSNAVKFTHRGAVTLHISRVQGTEQLHFAVIDTGVGIAEADQTLIFQPFQQVGEQQYRAEGTGLGLSITQQLIEKMGGKLHLKSELNQGSCFSFSLPLSPIADDSTLWLDKIENTLLSNFTIENIENKTIEIQLSSEQAAILYDLTLRGDIEGIRDFLNHLEKDFPEQKAAIAPLYLLLNPLQKKQLRHIAERYL</sequence>
<dbReference type="InterPro" id="IPR050736">
    <property type="entry name" value="Sensor_HK_Regulatory"/>
</dbReference>
<dbReference type="InterPro" id="IPR003661">
    <property type="entry name" value="HisK_dim/P_dom"/>
</dbReference>
<dbReference type="EC" id="2.7.13.3" evidence="3"/>